<feature type="domain" description="CBM21" evidence="2">
    <location>
        <begin position="136"/>
        <end position="249"/>
    </location>
</feature>
<dbReference type="PROSITE" id="PS51159">
    <property type="entry name" value="CBM21"/>
    <property type="match status" value="1"/>
</dbReference>
<evidence type="ECO:0000256" key="1">
    <source>
        <dbReference type="SAM" id="MobiDB-lite"/>
    </source>
</evidence>
<gene>
    <name evidence="3" type="primary">PARPA_04914.1 scaffold 15694</name>
</gene>
<dbReference type="Gene3D" id="2.60.40.2440">
    <property type="entry name" value="Carbohydrate binding type-21 domain"/>
    <property type="match status" value="1"/>
</dbReference>
<dbReference type="InterPro" id="IPR038175">
    <property type="entry name" value="CBM21_dom_sf"/>
</dbReference>
<dbReference type="InterPro" id="IPR050782">
    <property type="entry name" value="PP1_regulatory_subunit_3"/>
</dbReference>
<feature type="compositionally biased region" description="Acidic residues" evidence="1">
    <location>
        <begin position="59"/>
        <end position="76"/>
    </location>
</feature>
<evidence type="ECO:0000313" key="3">
    <source>
        <dbReference type="EMBL" id="CEP11113.1"/>
    </source>
</evidence>
<reference evidence="3 4" key="1">
    <citation type="submission" date="2014-09" db="EMBL/GenBank/DDBJ databases">
        <authorList>
            <person name="Ellenberger Sabrina"/>
        </authorList>
    </citation>
    <scope>NUCLEOTIDE SEQUENCE [LARGE SCALE GENOMIC DNA]</scope>
    <source>
        <strain evidence="3 4">CBS 412.66</strain>
    </source>
</reference>
<evidence type="ECO:0000259" key="2">
    <source>
        <dbReference type="PROSITE" id="PS51159"/>
    </source>
</evidence>
<dbReference type="Proteomes" id="UP000054107">
    <property type="component" value="Unassembled WGS sequence"/>
</dbReference>
<organism evidence="3 4">
    <name type="scientific">Parasitella parasitica</name>
    <dbReference type="NCBI Taxonomy" id="35722"/>
    <lineage>
        <taxon>Eukaryota</taxon>
        <taxon>Fungi</taxon>
        <taxon>Fungi incertae sedis</taxon>
        <taxon>Mucoromycota</taxon>
        <taxon>Mucoromycotina</taxon>
        <taxon>Mucoromycetes</taxon>
        <taxon>Mucorales</taxon>
        <taxon>Mucorineae</taxon>
        <taxon>Mucoraceae</taxon>
        <taxon>Parasitella</taxon>
    </lineage>
</organism>
<feature type="region of interest" description="Disordered" evidence="1">
    <location>
        <begin position="57"/>
        <end position="76"/>
    </location>
</feature>
<dbReference type="STRING" id="35722.A0A0B7N6R4"/>
<dbReference type="PANTHER" id="PTHR12307:SF36">
    <property type="entry name" value="GLYCOGEN-BINDING SUBUNIT 76A"/>
    <property type="match status" value="1"/>
</dbReference>
<dbReference type="EMBL" id="LN725636">
    <property type="protein sequence ID" value="CEP11113.1"/>
    <property type="molecule type" value="Genomic_DNA"/>
</dbReference>
<proteinExistence type="predicted"/>
<dbReference type="OrthoDB" id="1881at2759"/>
<accession>A0A0B7N6R4</accession>
<name>A0A0B7N6R4_9FUNG</name>
<dbReference type="PANTHER" id="PTHR12307">
    <property type="entry name" value="PROTEIN PHOSPHATASE 1 REGULATORY SUBUNIT"/>
    <property type="match status" value="1"/>
</dbReference>
<protein>
    <recommendedName>
        <fullName evidence="2">CBM21 domain-containing protein</fullName>
    </recommendedName>
</protein>
<dbReference type="AlphaFoldDB" id="A0A0B7N6R4"/>
<keyword evidence="4" id="KW-1185">Reference proteome</keyword>
<evidence type="ECO:0000313" key="4">
    <source>
        <dbReference type="Proteomes" id="UP000054107"/>
    </source>
</evidence>
<sequence>MSNNMENLSVIKERVLRPSLRKIETVCPDSIQTNATNKSVHFNEPLTQVVHFYTPPPLDEYDEYDEEETEEDEEEEDKLEDAFLETYSIKGLQDDCGTIDIVQSAVSSQPAFRNPITTSCGLSLPNWPLSTHPWKRFISQIVSLESIAWNNVLQVVQGRVLVHNLAFEKKVTIRCSFDDWKSWTDIDAYYKKPALSSDGLKYGNSAFDCFLFDINVANRNQFICRLAVRYQTLGQEFWDNNNGNNFTVQSMPPSSKIGNTSPSFKATLQEPGNYKEGLSIISGLNFMECNSILQEKEAGKRNNAHIVSQSTASRRQLDRLKSSKYGASKIAVPIAARRKSVTRQQKIDCQQQIVTKSYRQDAVYHLKGNNVPLFTILNDDEIVMKESKDIIKCNDF</sequence>
<dbReference type="GO" id="GO:0008157">
    <property type="term" value="F:protein phosphatase 1 binding"/>
    <property type="evidence" value="ECO:0007669"/>
    <property type="project" value="TreeGrafter"/>
</dbReference>
<dbReference type="Pfam" id="PF03370">
    <property type="entry name" value="CBM_21"/>
    <property type="match status" value="1"/>
</dbReference>
<dbReference type="GO" id="GO:0000164">
    <property type="term" value="C:protein phosphatase type 1 complex"/>
    <property type="evidence" value="ECO:0007669"/>
    <property type="project" value="TreeGrafter"/>
</dbReference>
<dbReference type="InterPro" id="IPR005036">
    <property type="entry name" value="CBM21_dom"/>
</dbReference>